<dbReference type="AlphaFoldDB" id="A0A0D8ZLW6"/>
<dbReference type="STRING" id="1618023.UH38_24115"/>
<dbReference type="EMBL" id="JYON01000047">
    <property type="protein sequence ID" value="KJH69392.1"/>
    <property type="molecule type" value="Genomic_DNA"/>
</dbReference>
<evidence type="ECO:0000313" key="2">
    <source>
        <dbReference type="Proteomes" id="UP000032452"/>
    </source>
</evidence>
<organism evidence="1 2">
    <name type="scientific">Aliterella atlantica CENA595</name>
    <dbReference type="NCBI Taxonomy" id="1618023"/>
    <lineage>
        <taxon>Bacteria</taxon>
        <taxon>Bacillati</taxon>
        <taxon>Cyanobacteriota</taxon>
        <taxon>Cyanophyceae</taxon>
        <taxon>Chroococcidiopsidales</taxon>
        <taxon>Aliterellaceae</taxon>
        <taxon>Aliterella</taxon>
    </lineage>
</organism>
<proteinExistence type="predicted"/>
<dbReference type="Proteomes" id="UP000032452">
    <property type="component" value="Unassembled WGS sequence"/>
</dbReference>
<dbReference type="RefSeq" id="WP_045057262.1">
    <property type="nucleotide sequence ID" value="NZ_CAWMDP010000010.1"/>
</dbReference>
<comment type="caution">
    <text evidence="1">The sequence shown here is derived from an EMBL/GenBank/DDBJ whole genome shotgun (WGS) entry which is preliminary data.</text>
</comment>
<keyword evidence="2" id="KW-1185">Reference proteome</keyword>
<dbReference type="OrthoDB" id="581708at2"/>
<gene>
    <name evidence="1" type="ORF">UH38_24115</name>
</gene>
<sequence>MPISNISRVKTITLKINADSNNIQVVYSNNNLAVGGELIPNHKIISFNCFVKNLRVFANVPTLEEAPLPDYQLTDTATAKLVKTIDIEWKSPRKQLNLYITNAINPTNNDWLQVGSLSLINPYGYPFRVYNILDLFTDNLALELGENGKIGINVQDVGYGLITDNDRVVVHGSYVEEVFVETPQAPNVFNINLSGNTAGSNTNTPNEPTVPNYSVGNSSLIDNAFLLAN</sequence>
<accession>A0A0D8ZLW6</accession>
<reference evidence="1 2" key="1">
    <citation type="submission" date="2015-02" db="EMBL/GenBank/DDBJ databases">
        <title>Draft genome of a novel marine cyanobacterium (Chroococcales) isolated from South Atlantic Ocean.</title>
        <authorList>
            <person name="Rigonato J."/>
            <person name="Alvarenga D.O."/>
            <person name="Branco L.H."/>
            <person name="Varani A.M."/>
            <person name="Brandini F.P."/>
            <person name="Fiore M.F."/>
        </authorList>
    </citation>
    <scope>NUCLEOTIDE SEQUENCE [LARGE SCALE GENOMIC DNA]</scope>
    <source>
        <strain evidence="1 2">CENA595</strain>
    </source>
</reference>
<evidence type="ECO:0000313" key="1">
    <source>
        <dbReference type="EMBL" id="KJH69392.1"/>
    </source>
</evidence>
<protein>
    <submittedName>
        <fullName evidence="1">Uncharacterized protein</fullName>
    </submittedName>
</protein>
<name>A0A0D8ZLW6_9CYAN</name>